<dbReference type="InterPro" id="IPR027417">
    <property type="entry name" value="P-loop_NTPase"/>
</dbReference>
<sequence length="560" mass="61242">MRTRAQKRALMPELALQLQQRLRALEAAAAATANVNAPLSPPAPKPRKTDDVSASPLLLTPHHPKPRTPVFSALKTPTKAKAETKKSVAKRVSLCRTLQYTAPEDPHAVLQRICSGQMLRSSTSIVGRSEEHQVVRDVLKGEQQTSLFIIGPPGTGKSSSVNELLVEQGYEAVEASSTLKRKRSSKSAKAAVKFNCSTFTDPSALFAAVAQLVTQETSWMLPERLDPFEMDVFVASQRGVVRSSGQSVVVVLDEVDQLLRLPVRMQPTVKEVLHFFVRWAAAAPRHVKFLGIMNGVDMYEQISRVHVTGDNAVDSHVPRVVFGSYTHQELLLIMQSYVQNALPVGAHASDVSNFIEPRAVELIARKVASRDGDARLAISLLQQSARHALQRAGGASPTHSDKNSPAPAKITMRDVLQCTTSMLASPVVQQIKQLPRQAKLLLYVVTALAPGCSDNGSNTSPSGNLRKCDMNQVSEELARLRGQPQTAWVRRLSREELQTHLMSLDCYALVKSGKRDKTSRTAAAMSVRAFWTTKLSSCVTMSEVSRAVQDDSSLSQLLQL</sequence>
<dbReference type="Pfam" id="PF13401">
    <property type="entry name" value="AAA_22"/>
    <property type="match status" value="1"/>
</dbReference>
<dbReference type="GO" id="GO:0006270">
    <property type="term" value="P:DNA replication initiation"/>
    <property type="evidence" value="ECO:0007669"/>
    <property type="project" value="TreeGrafter"/>
</dbReference>
<organism evidence="4 5">
    <name type="scientific">Phytophthora rubi</name>
    <dbReference type="NCBI Taxonomy" id="129364"/>
    <lineage>
        <taxon>Eukaryota</taxon>
        <taxon>Sar</taxon>
        <taxon>Stramenopiles</taxon>
        <taxon>Oomycota</taxon>
        <taxon>Peronosporomycetes</taxon>
        <taxon>Peronosporales</taxon>
        <taxon>Peronosporaceae</taxon>
        <taxon>Phytophthora</taxon>
    </lineage>
</organism>
<evidence type="ECO:0000256" key="1">
    <source>
        <dbReference type="ARBA" id="ARBA00006184"/>
    </source>
</evidence>
<protein>
    <recommendedName>
        <fullName evidence="3">ORC1/DEAH AAA+ ATPase domain-containing protein</fullName>
    </recommendedName>
</protein>
<dbReference type="Gene3D" id="1.10.8.60">
    <property type="match status" value="1"/>
</dbReference>
<evidence type="ECO:0000313" key="4">
    <source>
        <dbReference type="EMBL" id="KAE9030816.1"/>
    </source>
</evidence>
<feature type="region of interest" description="Disordered" evidence="2">
    <location>
        <begin position="36"/>
        <end position="69"/>
    </location>
</feature>
<gene>
    <name evidence="4" type="ORF">PR002_g9795</name>
</gene>
<dbReference type="GO" id="GO:0016887">
    <property type="term" value="F:ATP hydrolysis activity"/>
    <property type="evidence" value="ECO:0007669"/>
    <property type="project" value="InterPro"/>
</dbReference>
<dbReference type="OrthoDB" id="1926878at2759"/>
<feature type="domain" description="ORC1/DEAH AAA+ ATPase" evidence="3">
    <location>
        <begin position="143"/>
        <end position="281"/>
    </location>
</feature>
<dbReference type="PANTHER" id="PTHR10763">
    <property type="entry name" value="CELL DIVISION CONTROL PROTEIN 6-RELATED"/>
    <property type="match status" value="1"/>
</dbReference>
<dbReference type="GO" id="GO:0003688">
    <property type="term" value="F:DNA replication origin binding"/>
    <property type="evidence" value="ECO:0007669"/>
    <property type="project" value="TreeGrafter"/>
</dbReference>
<reference evidence="4 5" key="1">
    <citation type="submission" date="2018-09" db="EMBL/GenBank/DDBJ databases">
        <title>Genomic investigation of the strawberry pathogen Phytophthora fragariae indicates pathogenicity is determined by transcriptional variation in three key races.</title>
        <authorList>
            <person name="Adams T.M."/>
            <person name="Armitage A.D."/>
            <person name="Sobczyk M.K."/>
            <person name="Bates H.J."/>
            <person name="Dunwell J.M."/>
            <person name="Nellist C.F."/>
            <person name="Harrison R.J."/>
        </authorList>
    </citation>
    <scope>NUCLEOTIDE SEQUENCE [LARGE SCALE GENOMIC DNA]</scope>
    <source>
        <strain evidence="4 5">SCRP324</strain>
    </source>
</reference>
<dbReference type="AlphaFoldDB" id="A0A6A3MGZ7"/>
<dbReference type="Proteomes" id="UP000435112">
    <property type="component" value="Unassembled WGS sequence"/>
</dbReference>
<dbReference type="InterPro" id="IPR049945">
    <property type="entry name" value="AAA_22"/>
</dbReference>
<comment type="similarity">
    <text evidence="1">Belongs to the CDC6/cdc18 family.</text>
</comment>
<dbReference type="GO" id="GO:0033314">
    <property type="term" value="P:mitotic DNA replication checkpoint signaling"/>
    <property type="evidence" value="ECO:0007669"/>
    <property type="project" value="TreeGrafter"/>
</dbReference>
<dbReference type="InterPro" id="IPR050311">
    <property type="entry name" value="ORC1/CDC6"/>
</dbReference>
<dbReference type="CDD" id="cd00009">
    <property type="entry name" value="AAA"/>
    <property type="match status" value="1"/>
</dbReference>
<dbReference type="PANTHER" id="PTHR10763:SF26">
    <property type="entry name" value="CELL DIVISION CONTROL PROTEIN 6 HOMOLOG"/>
    <property type="match status" value="1"/>
</dbReference>
<dbReference type="GO" id="GO:0005634">
    <property type="term" value="C:nucleus"/>
    <property type="evidence" value="ECO:0007669"/>
    <property type="project" value="TreeGrafter"/>
</dbReference>
<comment type="caution">
    <text evidence="4">The sequence shown here is derived from an EMBL/GenBank/DDBJ whole genome shotgun (WGS) entry which is preliminary data.</text>
</comment>
<dbReference type="Gene3D" id="3.40.50.300">
    <property type="entry name" value="P-loop containing nucleotide triphosphate hydrolases"/>
    <property type="match status" value="1"/>
</dbReference>
<evidence type="ECO:0000259" key="3">
    <source>
        <dbReference type="Pfam" id="PF13401"/>
    </source>
</evidence>
<evidence type="ECO:0000313" key="5">
    <source>
        <dbReference type="Proteomes" id="UP000435112"/>
    </source>
</evidence>
<name>A0A6A3MGZ7_9STRA</name>
<evidence type="ECO:0000256" key="2">
    <source>
        <dbReference type="SAM" id="MobiDB-lite"/>
    </source>
</evidence>
<accession>A0A6A3MGZ7</accession>
<dbReference type="EMBL" id="QXFU01000533">
    <property type="protein sequence ID" value="KAE9030816.1"/>
    <property type="molecule type" value="Genomic_DNA"/>
</dbReference>
<dbReference type="SUPFAM" id="SSF52540">
    <property type="entry name" value="P-loop containing nucleoside triphosphate hydrolases"/>
    <property type="match status" value="1"/>
</dbReference>
<proteinExistence type="inferred from homology"/>
<dbReference type="FunFam" id="1.10.8.60:FF:000379">
    <property type="entry name" value="Origin recognition complex subunit 1"/>
    <property type="match status" value="1"/>
</dbReference>